<sequence length="441" mass="45166">MLQDLDARGGAGAAHAPELKAAPPAERHRQPLVLACGGAALLALAAGGWYGWQYWQGHGVAAGPAPVSTPVSAPKLAGQHVSGQPPLQQPNAIAASPESAVAAPHAADSAVAAPHAANSAVAAPHAADYASASRASAAAASASPAPALAPAASSSASAAAHSPAASAPVTAPLPATSAPAAASDVAARHEPASAGAPERDARMNLPAMPGAKRAARSAAAESDTPDQPAPAPARSRKSAAPAASANGAVNDLTPKQMAENTYRRGLTSLQEGRVSNALTDLEKAVEIDPRNDAARQTYVSLLLENKRSDDAIRQLRLALGIDPRQPSLAMVLARLQLEKGGPALQTLLTTLPYAGNNAEYHGFLAGVLQREQRHTEAVQHYRDALRLSPGNGVWWMGLGISLQAGQHLPEARDAYTRARAANGLTPELQAFIDRKLEQLPR</sequence>
<gene>
    <name evidence="5" type="ORF">GW587_10090</name>
</gene>
<organism evidence="5 6">
    <name type="scientific">Duganella aceris</name>
    <dbReference type="NCBI Taxonomy" id="2703883"/>
    <lineage>
        <taxon>Bacteria</taxon>
        <taxon>Pseudomonadati</taxon>
        <taxon>Pseudomonadota</taxon>
        <taxon>Betaproteobacteria</taxon>
        <taxon>Burkholderiales</taxon>
        <taxon>Oxalobacteraceae</taxon>
        <taxon>Telluria group</taxon>
        <taxon>Duganella</taxon>
    </lineage>
</organism>
<dbReference type="PANTHER" id="PTHR44943:SF8">
    <property type="entry name" value="TPR REPEAT-CONTAINING PROTEIN MJ0263"/>
    <property type="match status" value="1"/>
</dbReference>
<dbReference type="InterPro" id="IPR019734">
    <property type="entry name" value="TPR_rpt"/>
</dbReference>
<dbReference type="InterPro" id="IPR051685">
    <property type="entry name" value="Ycf3/AcsC/BcsC/TPR_MFPF"/>
</dbReference>
<keyword evidence="1" id="KW-0677">Repeat</keyword>
<comment type="caution">
    <text evidence="5">The sequence shown here is derived from an EMBL/GenBank/DDBJ whole genome shotgun (WGS) entry which is preliminary data.</text>
</comment>
<feature type="compositionally biased region" description="Polar residues" evidence="4">
    <location>
        <begin position="81"/>
        <end position="91"/>
    </location>
</feature>
<proteinExistence type="predicted"/>
<feature type="compositionally biased region" description="Low complexity" evidence="4">
    <location>
        <begin position="92"/>
        <end position="101"/>
    </location>
</feature>
<protein>
    <submittedName>
        <fullName evidence="5">Tetratricopeptide repeat protein</fullName>
    </submittedName>
</protein>
<dbReference type="PANTHER" id="PTHR44943">
    <property type="entry name" value="CELLULOSE SYNTHASE OPERON PROTEIN C"/>
    <property type="match status" value="1"/>
</dbReference>
<dbReference type="EMBL" id="JAADJT010000004">
    <property type="protein sequence ID" value="NGZ84608.1"/>
    <property type="molecule type" value="Genomic_DNA"/>
</dbReference>
<evidence type="ECO:0000313" key="6">
    <source>
        <dbReference type="Proteomes" id="UP000666369"/>
    </source>
</evidence>
<dbReference type="PROSITE" id="PS50005">
    <property type="entry name" value="TPR"/>
    <property type="match status" value="2"/>
</dbReference>
<reference evidence="5 6" key="1">
    <citation type="submission" date="2020-01" db="EMBL/GenBank/DDBJ databases">
        <authorList>
            <person name="Lee S.D."/>
        </authorList>
    </citation>
    <scope>NUCLEOTIDE SEQUENCE [LARGE SCALE GENOMIC DNA]</scope>
    <source>
        <strain evidence="5 6">SAP-35</strain>
    </source>
</reference>
<evidence type="ECO:0000313" key="5">
    <source>
        <dbReference type="EMBL" id="NGZ84608.1"/>
    </source>
</evidence>
<keyword evidence="6" id="KW-1185">Reference proteome</keyword>
<feature type="region of interest" description="Disordered" evidence="4">
    <location>
        <begin position="71"/>
        <end position="101"/>
    </location>
</feature>
<feature type="repeat" description="TPR" evidence="3">
    <location>
        <begin position="258"/>
        <end position="291"/>
    </location>
</feature>
<evidence type="ECO:0000256" key="2">
    <source>
        <dbReference type="ARBA" id="ARBA00022803"/>
    </source>
</evidence>
<feature type="compositionally biased region" description="Basic and acidic residues" evidence="4">
    <location>
        <begin position="186"/>
        <end position="202"/>
    </location>
</feature>
<evidence type="ECO:0000256" key="1">
    <source>
        <dbReference type="ARBA" id="ARBA00022737"/>
    </source>
</evidence>
<evidence type="ECO:0000256" key="4">
    <source>
        <dbReference type="SAM" id="MobiDB-lite"/>
    </source>
</evidence>
<dbReference type="Proteomes" id="UP000666369">
    <property type="component" value="Unassembled WGS sequence"/>
</dbReference>
<dbReference type="SUPFAM" id="SSF48452">
    <property type="entry name" value="TPR-like"/>
    <property type="match status" value="1"/>
</dbReference>
<feature type="region of interest" description="Disordered" evidence="4">
    <location>
        <begin position="180"/>
        <end position="257"/>
    </location>
</feature>
<accession>A0ABX0FJ88</accession>
<keyword evidence="2 3" id="KW-0802">TPR repeat</keyword>
<reference evidence="6" key="2">
    <citation type="submission" date="2023-07" db="EMBL/GenBank/DDBJ databases">
        <title>Duganella aceri sp. nov., isolated from tree sap.</title>
        <authorList>
            <person name="Kim I.S."/>
        </authorList>
    </citation>
    <scope>NUCLEOTIDE SEQUENCE [LARGE SCALE GENOMIC DNA]</scope>
    <source>
        <strain evidence="6">SAP-35</strain>
    </source>
</reference>
<evidence type="ECO:0000256" key="3">
    <source>
        <dbReference type="PROSITE-ProRule" id="PRU00339"/>
    </source>
</evidence>
<dbReference type="InterPro" id="IPR011990">
    <property type="entry name" value="TPR-like_helical_dom_sf"/>
</dbReference>
<name>A0ABX0FJ88_9BURK</name>
<dbReference type="Gene3D" id="1.25.40.10">
    <property type="entry name" value="Tetratricopeptide repeat domain"/>
    <property type="match status" value="2"/>
</dbReference>
<feature type="region of interest" description="Disordered" evidence="4">
    <location>
        <begin position="1"/>
        <end position="25"/>
    </location>
</feature>
<dbReference type="SMART" id="SM00028">
    <property type="entry name" value="TPR"/>
    <property type="match status" value="3"/>
</dbReference>
<feature type="repeat" description="TPR" evidence="3">
    <location>
        <begin position="358"/>
        <end position="391"/>
    </location>
</feature>
<dbReference type="Pfam" id="PF13181">
    <property type="entry name" value="TPR_8"/>
    <property type="match status" value="1"/>
</dbReference>
<dbReference type="Pfam" id="PF14559">
    <property type="entry name" value="TPR_19"/>
    <property type="match status" value="1"/>
</dbReference>